<dbReference type="Pfam" id="PF24883">
    <property type="entry name" value="NPHP3_N"/>
    <property type="match status" value="1"/>
</dbReference>
<feature type="compositionally biased region" description="Polar residues" evidence="2">
    <location>
        <begin position="11"/>
        <end position="21"/>
    </location>
</feature>
<dbReference type="Gene3D" id="3.40.50.300">
    <property type="entry name" value="P-loop containing nucleotide triphosphate hydrolases"/>
    <property type="match status" value="1"/>
</dbReference>
<evidence type="ECO:0000313" key="5">
    <source>
        <dbReference type="Proteomes" id="UP000807342"/>
    </source>
</evidence>
<dbReference type="SUPFAM" id="SSF52540">
    <property type="entry name" value="P-loop containing nucleoside triphosphate hydrolases"/>
    <property type="match status" value="1"/>
</dbReference>
<feature type="compositionally biased region" description="Polar residues" evidence="2">
    <location>
        <begin position="61"/>
        <end position="73"/>
    </location>
</feature>
<dbReference type="PROSITE" id="PS50837">
    <property type="entry name" value="NACHT"/>
    <property type="match status" value="1"/>
</dbReference>
<dbReference type="AlphaFoldDB" id="A0A9P5WZI4"/>
<protein>
    <recommendedName>
        <fullName evidence="3">NACHT domain-containing protein</fullName>
    </recommendedName>
</protein>
<dbReference type="Proteomes" id="UP000807342">
    <property type="component" value="Unassembled WGS sequence"/>
</dbReference>
<feature type="compositionally biased region" description="Polar residues" evidence="2">
    <location>
        <begin position="38"/>
        <end position="53"/>
    </location>
</feature>
<dbReference type="InterPro" id="IPR027417">
    <property type="entry name" value="P-loop_NTPase"/>
</dbReference>
<sequence>MKGRKRRQSEVSDNPGENSPNFHGRKKERRSTAERNGGSPSAINPTIVESASRTFPAGSSGDATSNPTPHTNFFSGAHHFTIYKPTMTEGDNTNERQSMKILAKHVIVGAEFDSSDHHPSCHPETRTNISHSIQLWMHNLTRKYKILWLHGPAGVGKSAILQTIAETEANSPTSILGATLFFSRPNSRDDPQRVLITIAYRLAVIYPPYRQYIVEILSIDPRLVEKSMREQFKAFIVRPFAEERLMDGLHDTILILLDGLDECNGEEAQCEIILLIGKFVLQYPTSPLIWLIASRPEPHIQDAFSEEELQLSYGEMQVLVDSDEARRDVEKYLRKSFADIRKKHRRSIDSSLQQWPSESDFSIIATRSSGLFIFPSTLIRFIGDTAYADPDSRLKIVLEVIESTSSPDGGQNPFETLDALYTRILQEVPRDMLSTTLMLLATWAGGFNTDDFAWDCNWLGVTRGRVYGALQRLHSVLKVPEPQDALEGELEVFHASFYDYLVSPSRSGPFYVLTSGIIQTLLLRWIHVLLESHSAETSDIDVTRISLSWPMGDEDDRLRIQQWTFDMSLDYLIRVSGEFVNDSIRNEFSRLAAFFQDLDFGQVLDYMDLDMVTYPETVFAKNLEHWDVLKTVPLQSLNFNDIRFDLSPKIHRYKKPGTSLRVGWDTAGQGDVGPAFEKIFHSMRIVNSRGEQSGDYETINASDGPTWETDLKSNLATWTDMAPSHPIMMFGRGRKSCACFQFNVSGELWALCLPCVQLS</sequence>
<feature type="domain" description="NACHT" evidence="3">
    <location>
        <begin position="145"/>
        <end position="296"/>
    </location>
</feature>
<dbReference type="PANTHER" id="PTHR10039">
    <property type="entry name" value="AMELOGENIN"/>
    <property type="match status" value="1"/>
</dbReference>
<evidence type="ECO:0000313" key="4">
    <source>
        <dbReference type="EMBL" id="KAF9441889.1"/>
    </source>
</evidence>
<gene>
    <name evidence="4" type="ORF">P691DRAFT_779646</name>
</gene>
<dbReference type="EMBL" id="MU151756">
    <property type="protein sequence ID" value="KAF9441889.1"/>
    <property type="molecule type" value="Genomic_DNA"/>
</dbReference>
<accession>A0A9P5WZI4</accession>
<dbReference type="OrthoDB" id="5967843at2759"/>
<reference evidence="4" key="1">
    <citation type="submission" date="2020-11" db="EMBL/GenBank/DDBJ databases">
        <authorList>
            <consortium name="DOE Joint Genome Institute"/>
            <person name="Ahrendt S."/>
            <person name="Riley R."/>
            <person name="Andreopoulos W."/>
            <person name="Labutti K."/>
            <person name="Pangilinan J."/>
            <person name="Ruiz-Duenas F.J."/>
            <person name="Barrasa J.M."/>
            <person name="Sanchez-Garcia M."/>
            <person name="Camarero S."/>
            <person name="Miyauchi S."/>
            <person name="Serrano A."/>
            <person name="Linde D."/>
            <person name="Babiker R."/>
            <person name="Drula E."/>
            <person name="Ayuso-Fernandez I."/>
            <person name="Pacheco R."/>
            <person name="Padilla G."/>
            <person name="Ferreira P."/>
            <person name="Barriuso J."/>
            <person name="Kellner H."/>
            <person name="Castanera R."/>
            <person name="Alfaro M."/>
            <person name="Ramirez L."/>
            <person name="Pisabarro A.G."/>
            <person name="Kuo A."/>
            <person name="Tritt A."/>
            <person name="Lipzen A."/>
            <person name="He G."/>
            <person name="Yan M."/>
            <person name="Ng V."/>
            <person name="Cullen D."/>
            <person name="Martin F."/>
            <person name="Rosso M.-N."/>
            <person name="Henrissat B."/>
            <person name="Hibbett D."/>
            <person name="Martinez A.T."/>
            <person name="Grigoriev I.V."/>
        </authorList>
    </citation>
    <scope>NUCLEOTIDE SEQUENCE</scope>
    <source>
        <strain evidence="4">MF-IS2</strain>
    </source>
</reference>
<evidence type="ECO:0000259" key="3">
    <source>
        <dbReference type="PROSITE" id="PS50837"/>
    </source>
</evidence>
<evidence type="ECO:0000256" key="1">
    <source>
        <dbReference type="ARBA" id="ARBA00022737"/>
    </source>
</evidence>
<dbReference type="PANTHER" id="PTHR10039:SF14">
    <property type="entry name" value="NACHT DOMAIN-CONTAINING PROTEIN"/>
    <property type="match status" value="1"/>
</dbReference>
<evidence type="ECO:0000256" key="2">
    <source>
        <dbReference type="SAM" id="MobiDB-lite"/>
    </source>
</evidence>
<organism evidence="4 5">
    <name type="scientific">Macrolepiota fuliginosa MF-IS2</name>
    <dbReference type="NCBI Taxonomy" id="1400762"/>
    <lineage>
        <taxon>Eukaryota</taxon>
        <taxon>Fungi</taxon>
        <taxon>Dikarya</taxon>
        <taxon>Basidiomycota</taxon>
        <taxon>Agaricomycotina</taxon>
        <taxon>Agaricomycetes</taxon>
        <taxon>Agaricomycetidae</taxon>
        <taxon>Agaricales</taxon>
        <taxon>Agaricineae</taxon>
        <taxon>Agaricaceae</taxon>
        <taxon>Macrolepiota</taxon>
    </lineage>
</organism>
<keyword evidence="5" id="KW-1185">Reference proteome</keyword>
<feature type="region of interest" description="Disordered" evidence="2">
    <location>
        <begin position="1"/>
        <end position="73"/>
    </location>
</feature>
<comment type="caution">
    <text evidence="4">The sequence shown here is derived from an EMBL/GenBank/DDBJ whole genome shotgun (WGS) entry which is preliminary data.</text>
</comment>
<proteinExistence type="predicted"/>
<name>A0A9P5WZI4_9AGAR</name>
<dbReference type="InterPro" id="IPR007111">
    <property type="entry name" value="NACHT_NTPase"/>
</dbReference>
<dbReference type="InterPro" id="IPR056884">
    <property type="entry name" value="NPHP3-like_N"/>
</dbReference>
<keyword evidence="1" id="KW-0677">Repeat</keyword>